<dbReference type="SUPFAM" id="SSF63592">
    <property type="entry name" value="Flagellar transcriptional activator FlhD"/>
    <property type="match status" value="1"/>
</dbReference>
<name>A0A2W4TI93_9GAMM</name>
<organism evidence="1 2">
    <name type="scientific">Candidatus Methylumidiphilus alinenensis</name>
    <dbReference type="NCBI Taxonomy" id="2202197"/>
    <lineage>
        <taxon>Bacteria</taxon>
        <taxon>Pseudomonadati</taxon>
        <taxon>Pseudomonadota</taxon>
        <taxon>Gammaproteobacteria</taxon>
        <taxon>Methylococcales</taxon>
        <taxon>Candidatus Methylumidiphilus</taxon>
    </lineage>
</organism>
<accession>A0A2W4TI93</accession>
<evidence type="ECO:0000313" key="2">
    <source>
        <dbReference type="Proteomes" id="UP000249396"/>
    </source>
</evidence>
<evidence type="ECO:0000313" key="1">
    <source>
        <dbReference type="EMBL" id="PZN84164.1"/>
    </source>
</evidence>
<dbReference type="Gene3D" id="1.10.4000.10">
    <property type="entry name" value="Flagellar transcriptional activator FlhD"/>
    <property type="match status" value="1"/>
</dbReference>
<protein>
    <recommendedName>
        <fullName evidence="3">Flagellar transcriptional regulator FlhD</fullName>
    </recommendedName>
</protein>
<sequence>MGFDPDLYELNLFYLQKARDMALKGKSLSASLTLGMPQEVIDRLPALPLEKMRILAGVGMLCYSSRLSEKFWRELQNTDMDEELLRTRVLLMIAGGEGGPYGDDDGTA</sequence>
<dbReference type="Proteomes" id="UP000249396">
    <property type="component" value="Unassembled WGS sequence"/>
</dbReference>
<proteinExistence type="predicted"/>
<comment type="caution">
    <text evidence="1">The sequence shown here is derived from an EMBL/GenBank/DDBJ whole genome shotgun (WGS) entry which is preliminary data.</text>
</comment>
<reference evidence="1 2" key="1">
    <citation type="journal article" date="2018" name="Aquat. Microb. Ecol.">
        <title>Gammaproteobacterial methanotrophs dominate.</title>
        <authorList>
            <person name="Rissanen A.J."/>
            <person name="Saarenheimo J."/>
            <person name="Tiirola M."/>
            <person name="Peura S."/>
            <person name="Aalto S.L."/>
            <person name="Karvinen A."/>
            <person name="Nykanen H."/>
        </authorList>
    </citation>
    <scope>NUCLEOTIDE SEQUENCE [LARGE SCALE GENOMIC DNA]</scope>
    <source>
        <strain evidence="1">AMbin10</strain>
    </source>
</reference>
<dbReference type="AlphaFoldDB" id="A0A2W4TI93"/>
<evidence type="ECO:0008006" key="3">
    <source>
        <dbReference type="Google" id="ProtNLM"/>
    </source>
</evidence>
<gene>
    <name evidence="1" type="ORF">DM484_03195</name>
</gene>
<dbReference type="InterPro" id="IPR036194">
    <property type="entry name" value="FlhD_sf"/>
</dbReference>
<dbReference type="EMBL" id="QJPH01000163">
    <property type="protein sequence ID" value="PZN84164.1"/>
    <property type="molecule type" value="Genomic_DNA"/>
</dbReference>